<accession>A0A1I2EJW5</accession>
<dbReference type="EMBL" id="FONX01000007">
    <property type="protein sequence ID" value="SFE92796.1"/>
    <property type="molecule type" value="Genomic_DNA"/>
</dbReference>
<dbReference type="PANTHER" id="PTHR43080:SF2">
    <property type="entry name" value="CBS DOMAIN-CONTAINING PROTEIN"/>
    <property type="match status" value="1"/>
</dbReference>
<dbReference type="InterPro" id="IPR046342">
    <property type="entry name" value="CBS_dom_sf"/>
</dbReference>
<feature type="domain" description="CBS" evidence="3">
    <location>
        <begin position="13"/>
        <end position="69"/>
    </location>
</feature>
<dbReference type="Proteomes" id="UP000199119">
    <property type="component" value="Unassembled WGS sequence"/>
</dbReference>
<evidence type="ECO:0000256" key="2">
    <source>
        <dbReference type="PROSITE-ProRule" id="PRU00703"/>
    </source>
</evidence>
<evidence type="ECO:0000313" key="5">
    <source>
        <dbReference type="Proteomes" id="UP000199119"/>
    </source>
</evidence>
<feature type="domain" description="CBS" evidence="3">
    <location>
        <begin position="78"/>
        <end position="134"/>
    </location>
</feature>
<dbReference type="SMART" id="SM00116">
    <property type="entry name" value="CBS"/>
    <property type="match status" value="2"/>
</dbReference>
<dbReference type="InterPro" id="IPR051257">
    <property type="entry name" value="Diverse_CBS-Domain"/>
</dbReference>
<dbReference type="RefSeq" id="WP_092939788.1">
    <property type="nucleotide sequence ID" value="NZ_FONX01000007.1"/>
</dbReference>
<dbReference type="PANTHER" id="PTHR43080">
    <property type="entry name" value="CBS DOMAIN-CONTAINING PROTEIN CBSX3, MITOCHONDRIAL"/>
    <property type="match status" value="1"/>
</dbReference>
<evidence type="ECO:0000256" key="1">
    <source>
        <dbReference type="ARBA" id="ARBA00023122"/>
    </source>
</evidence>
<keyword evidence="5" id="KW-1185">Reference proteome</keyword>
<dbReference type="PROSITE" id="PS51371">
    <property type="entry name" value="CBS"/>
    <property type="match status" value="2"/>
</dbReference>
<sequence>MTTTVAEILKSKPPSGVHTVTPQDTVLQALKAMAEHGIGALLVMQGDEIAGIFTERDYARKVALAGRTSGDTRVSEVMTSAVRFVRPSQNTDQCMALMTENRLRHLPVVDDAGRLAGIVSIGDLVKHIISEQQFIIEQMEQYITGHRA</sequence>
<dbReference type="OrthoDB" id="9807125at2"/>
<gene>
    <name evidence="4" type="ORF">SAMN04489711_107159</name>
</gene>
<proteinExistence type="predicted"/>
<evidence type="ECO:0000313" key="4">
    <source>
        <dbReference type="EMBL" id="SFE92796.1"/>
    </source>
</evidence>
<keyword evidence="1 2" id="KW-0129">CBS domain</keyword>
<dbReference type="CDD" id="cd04623">
    <property type="entry name" value="CBS_pair_bac_euk"/>
    <property type="match status" value="1"/>
</dbReference>
<dbReference type="STRING" id="1177982.SAMN04489711_107159"/>
<organism evidence="4 5">
    <name type="scientific">Paracidovorax wautersii</name>
    <dbReference type="NCBI Taxonomy" id="1177982"/>
    <lineage>
        <taxon>Bacteria</taxon>
        <taxon>Pseudomonadati</taxon>
        <taxon>Pseudomonadota</taxon>
        <taxon>Betaproteobacteria</taxon>
        <taxon>Burkholderiales</taxon>
        <taxon>Comamonadaceae</taxon>
        <taxon>Paracidovorax</taxon>
    </lineage>
</organism>
<name>A0A1I2EJW5_9BURK</name>
<dbReference type="InterPro" id="IPR044725">
    <property type="entry name" value="CBSX3_CBS_dom"/>
</dbReference>
<evidence type="ECO:0000259" key="3">
    <source>
        <dbReference type="PROSITE" id="PS51371"/>
    </source>
</evidence>
<dbReference type="Pfam" id="PF00571">
    <property type="entry name" value="CBS"/>
    <property type="match status" value="2"/>
</dbReference>
<protein>
    <submittedName>
        <fullName evidence="4">CBS domain-containing protein</fullName>
    </submittedName>
</protein>
<dbReference type="Gene3D" id="3.10.580.10">
    <property type="entry name" value="CBS-domain"/>
    <property type="match status" value="1"/>
</dbReference>
<dbReference type="AlphaFoldDB" id="A0A1I2EJW5"/>
<reference evidence="5" key="1">
    <citation type="submission" date="2016-10" db="EMBL/GenBank/DDBJ databases">
        <authorList>
            <person name="Varghese N."/>
            <person name="Submissions S."/>
        </authorList>
    </citation>
    <scope>NUCLEOTIDE SEQUENCE [LARGE SCALE GENOMIC DNA]</scope>
    <source>
        <strain evidence="5">DSM 27981</strain>
    </source>
</reference>
<dbReference type="SUPFAM" id="SSF54631">
    <property type="entry name" value="CBS-domain pair"/>
    <property type="match status" value="1"/>
</dbReference>
<dbReference type="InterPro" id="IPR000644">
    <property type="entry name" value="CBS_dom"/>
</dbReference>